<gene>
    <name evidence="4" type="ORF">LOTGIDRAFT_74812</name>
</gene>
<feature type="region of interest" description="Disordered" evidence="3">
    <location>
        <begin position="107"/>
        <end position="126"/>
    </location>
</feature>
<dbReference type="InterPro" id="IPR011990">
    <property type="entry name" value="TPR-like_helical_dom_sf"/>
</dbReference>
<dbReference type="InterPro" id="IPR019734">
    <property type="entry name" value="TPR_rpt"/>
</dbReference>
<dbReference type="InterPro" id="IPR051966">
    <property type="entry name" value="RPAP3"/>
</dbReference>
<feature type="repeat" description="TPR" evidence="2">
    <location>
        <begin position="203"/>
        <end position="236"/>
    </location>
</feature>
<dbReference type="Pfam" id="PF13181">
    <property type="entry name" value="TPR_8"/>
    <property type="match status" value="2"/>
</dbReference>
<feature type="non-terminal residue" evidence="4">
    <location>
        <position position="1"/>
    </location>
</feature>
<dbReference type="OrthoDB" id="629492at2759"/>
<feature type="repeat" description="TPR" evidence="2">
    <location>
        <begin position="135"/>
        <end position="168"/>
    </location>
</feature>
<dbReference type="GO" id="GO:0101031">
    <property type="term" value="C:protein folding chaperone complex"/>
    <property type="evidence" value="ECO:0007669"/>
    <property type="project" value="TreeGrafter"/>
</dbReference>
<dbReference type="PANTHER" id="PTHR46423:SF1">
    <property type="entry name" value="RNA POLYMERASE II-ASSOCIATED PROTEIN 3"/>
    <property type="match status" value="1"/>
</dbReference>
<accession>V4A9I6</accession>
<dbReference type="Proteomes" id="UP000030746">
    <property type="component" value="Unassembled WGS sequence"/>
</dbReference>
<protein>
    <submittedName>
        <fullName evidence="4">Uncharacterized protein</fullName>
    </submittedName>
</protein>
<dbReference type="CTD" id="20252151"/>
<evidence type="ECO:0000313" key="4">
    <source>
        <dbReference type="EMBL" id="ESO89946.1"/>
    </source>
</evidence>
<dbReference type="PROSITE" id="PS50005">
    <property type="entry name" value="TPR"/>
    <property type="match status" value="2"/>
</dbReference>
<reference evidence="4 5" key="1">
    <citation type="journal article" date="2013" name="Nature">
        <title>Insights into bilaterian evolution from three spiralian genomes.</title>
        <authorList>
            <person name="Simakov O."/>
            <person name="Marletaz F."/>
            <person name="Cho S.J."/>
            <person name="Edsinger-Gonzales E."/>
            <person name="Havlak P."/>
            <person name="Hellsten U."/>
            <person name="Kuo D.H."/>
            <person name="Larsson T."/>
            <person name="Lv J."/>
            <person name="Arendt D."/>
            <person name="Savage R."/>
            <person name="Osoegawa K."/>
            <person name="de Jong P."/>
            <person name="Grimwood J."/>
            <person name="Chapman J.A."/>
            <person name="Shapiro H."/>
            <person name="Aerts A."/>
            <person name="Otillar R.P."/>
            <person name="Terry A.Y."/>
            <person name="Boore J.L."/>
            <person name="Grigoriev I.V."/>
            <person name="Lindberg D.R."/>
            <person name="Seaver E.C."/>
            <person name="Weisblat D.A."/>
            <person name="Putnam N.H."/>
            <person name="Rokhsar D.S."/>
        </authorList>
    </citation>
    <scope>NUCLEOTIDE SEQUENCE [LARGE SCALE GENOMIC DNA]</scope>
</reference>
<name>V4A9I6_LOTGI</name>
<evidence type="ECO:0000256" key="3">
    <source>
        <dbReference type="SAM" id="MobiDB-lite"/>
    </source>
</evidence>
<evidence type="ECO:0000256" key="2">
    <source>
        <dbReference type="PROSITE-ProRule" id="PRU00339"/>
    </source>
</evidence>
<dbReference type="SMART" id="SM00028">
    <property type="entry name" value="TPR"/>
    <property type="match status" value="3"/>
</dbReference>
<feature type="region of interest" description="Disordered" evidence="3">
    <location>
        <begin position="35"/>
        <end position="87"/>
    </location>
</feature>
<feature type="compositionally biased region" description="Basic and acidic residues" evidence="3">
    <location>
        <begin position="67"/>
        <end position="83"/>
    </location>
</feature>
<sequence length="242" mass="27878">DKMLTLQSQLRENQADLSSFLGDLDKWTSDIKAKDENLKKIKDVPSKQDLPPIRNSKEKKRKKKDKKEKSKNGDKKYSNENKSGKRISSYDYRGWDQFDVDKACEDVEENNNLSDTDTESDSDEEWEKLALQQRAIEEKNKGNEHFKKGEYDQAIEWYTKGSNSDPTNALLPGNRAMALLKLERYGAAEVDANQAIILDPLYYKAYLRRAAARVGLKKYDMAREDYKKLLNLDPGNKVAKAE</sequence>
<feature type="non-terminal residue" evidence="4">
    <location>
        <position position="242"/>
    </location>
</feature>
<keyword evidence="1 2" id="KW-0802">TPR repeat</keyword>
<organism evidence="4 5">
    <name type="scientific">Lottia gigantea</name>
    <name type="common">Giant owl limpet</name>
    <dbReference type="NCBI Taxonomy" id="225164"/>
    <lineage>
        <taxon>Eukaryota</taxon>
        <taxon>Metazoa</taxon>
        <taxon>Spiralia</taxon>
        <taxon>Lophotrochozoa</taxon>
        <taxon>Mollusca</taxon>
        <taxon>Gastropoda</taxon>
        <taxon>Patellogastropoda</taxon>
        <taxon>Lottioidea</taxon>
        <taxon>Lottiidae</taxon>
        <taxon>Lottia</taxon>
    </lineage>
</organism>
<keyword evidence="5" id="KW-1185">Reference proteome</keyword>
<dbReference type="SUPFAM" id="SSF48452">
    <property type="entry name" value="TPR-like"/>
    <property type="match status" value="1"/>
</dbReference>
<dbReference type="Gene3D" id="1.25.40.10">
    <property type="entry name" value="Tetratricopeptide repeat domain"/>
    <property type="match status" value="1"/>
</dbReference>
<dbReference type="GeneID" id="20252151"/>
<dbReference type="AlphaFoldDB" id="V4A9I6"/>
<dbReference type="EMBL" id="KB202518">
    <property type="protein sequence ID" value="ESO89946.1"/>
    <property type="molecule type" value="Genomic_DNA"/>
</dbReference>
<dbReference type="OMA" id="YSKWDKY"/>
<feature type="compositionally biased region" description="Basic and acidic residues" evidence="3">
    <location>
        <begin position="35"/>
        <end position="46"/>
    </location>
</feature>
<dbReference type="HOGENOM" id="CLU_1239755_0_0_1"/>
<evidence type="ECO:0000313" key="5">
    <source>
        <dbReference type="Proteomes" id="UP000030746"/>
    </source>
</evidence>
<dbReference type="RefSeq" id="XP_009059308.1">
    <property type="nucleotide sequence ID" value="XM_009061060.1"/>
</dbReference>
<dbReference type="KEGG" id="lgi:LOTGIDRAFT_74812"/>
<dbReference type="PANTHER" id="PTHR46423">
    <property type="entry name" value="RNA POLYMERASE II-ASSOCIATED PROTEIN 3"/>
    <property type="match status" value="1"/>
</dbReference>
<dbReference type="STRING" id="225164.V4A9I6"/>
<proteinExistence type="predicted"/>
<feature type="compositionally biased region" description="Basic residues" evidence="3">
    <location>
        <begin position="57"/>
        <end position="66"/>
    </location>
</feature>
<evidence type="ECO:0000256" key="1">
    <source>
        <dbReference type="ARBA" id="ARBA00022803"/>
    </source>
</evidence>
<feature type="compositionally biased region" description="Acidic residues" evidence="3">
    <location>
        <begin position="116"/>
        <end position="126"/>
    </location>
</feature>